<comment type="caution">
    <text evidence="1">The sequence shown here is derived from an EMBL/GenBank/DDBJ whole genome shotgun (WGS) entry which is preliminary data.</text>
</comment>
<keyword evidence="2" id="KW-1185">Reference proteome</keyword>
<sequence>MLTSSNQYLRPDYLSPLPTTEENNVPGANSTVFIPVIRQLQAYFQNRKNEKYIPILSCQSCINTQIKNIMFKTLVLVVAALVACQGNVLPEEIKDARNTRSFNSYFYFEKQRPLVGVPITNMNTAQLEATNFDEDLNTVFIIHGHSGSAFNTLNPLIRDSLFRNIKGEDVNVIVVDWSVFAGQAYASAVIQVPQVGRALAQYITEVMMGIDDFTLSKVHFVGFGLGAHIAGVAGRQLGRQVQKITACQGNVLPEEIKDARNTRSFNSYFYFDKQRPLVGVPITNMNTAQLEATNFDEDLNTVFIIHGHSGSAFNTLNPLIRDSLFRNIKGEDVNVIVVDWSVFAGQAYASAVIQVPQVGRALAQYITEVMMGIDDFTLSKVHFVGFGLGAHIAGVAGRQLGGQVQKITGLDPSGNQWGANSDRLTRHDAVFVEVIHTDTLGVLSNGIGEAIGHLDFFVNGLPAFQPGCTNNHCNHNRAYELFAASLTHGNLIGNSCSTMQQVTTNTCPGSRLELGNMDLVKFGSGIYRVNTVGIYPYRI</sequence>
<evidence type="ECO:0000313" key="1">
    <source>
        <dbReference type="EMBL" id="KAJ0178604.1"/>
    </source>
</evidence>
<evidence type="ECO:0000313" key="2">
    <source>
        <dbReference type="Proteomes" id="UP000824533"/>
    </source>
</evidence>
<dbReference type="EMBL" id="CM034395">
    <property type="protein sequence ID" value="KAJ0178604.1"/>
    <property type="molecule type" value="Genomic_DNA"/>
</dbReference>
<proteinExistence type="predicted"/>
<protein>
    <submittedName>
        <fullName evidence="1">Uncharacterized protein</fullName>
    </submittedName>
</protein>
<dbReference type="Proteomes" id="UP000824533">
    <property type="component" value="Linkage Group LG09"/>
</dbReference>
<reference evidence="1 2" key="1">
    <citation type="journal article" date="2021" name="Front. Genet.">
        <title>Chromosome-Level Genome Assembly Reveals Significant Gene Expansion in the Toll and IMD Signaling Pathways of Dendrolimus kikuchii.</title>
        <authorList>
            <person name="Zhou J."/>
            <person name="Wu P."/>
            <person name="Xiong Z."/>
            <person name="Liu N."/>
            <person name="Zhao N."/>
            <person name="Ji M."/>
            <person name="Qiu Y."/>
            <person name="Yang B."/>
        </authorList>
    </citation>
    <scope>NUCLEOTIDE SEQUENCE [LARGE SCALE GENOMIC DNA]</scope>
    <source>
        <strain evidence="1">Ann1</strain>
    </source>
</reference>
<accession>A0ACC1D3V1</accession>
<name>A0ACC1D3V1_9NEOP</name>
<organism evidence="1 2">
    <name type="scientific">Dendrolimus kikuchii</name>
    <dbReference type="NCBI Taxonomy" id="765133"/>
    <lineage>
        <taxon>Eukaryota</taxon>
        <taxon>Metazoa</taxon>
        <taxon>Ecdysozoa</taxon>
        <taxon>Arthropoda</taxon>
        <taxon>Hexapoda</taxon>
        <taxon>Insecta</taxon>
        <taxon>Pterygota</taxon>
        <taxon>Neoptera</taxon>
        <taxon>Endopterygota</taxon>
        <taxon>Lepidoptera</taxon>
        <taxon>Glossata</taxon>
        <taxon>Ditrysia</taxon>
        <taxon>Bombycoidea</taxon>
        <taxon>Lasiocampidae</taxon>
        <taxon>Dendrolimus</taxon>
    </lineage>
</organism>
<gene>
    <name evidence="1" type="ORF">K1T71_005379</name>
</gene>